<protein>
    <submittedName>
        <fullName evidence="2">Uncharacterized protein</fullName>
    </submittedName>
</protein>
<comment type="caution">
    <text evidence="2">The sequence shown here is derived from an EMBL/GenBank/DDBJ whole genome shotgun (WGS) entry which is preliminary data.</text>
</comment>
<dbReference type="Proteomes" id="UP000244066">
    <property type="component" value="Unassembled WGS sequence"/>
</dbReference>
<evidence type="ECO:0000256" key="1">
    <source>
        <dbReference type="SAM" id="MobiDB-lite"/>
    </source>
</evidence>
<dbReference type="AlphaFoldDB" id="A0A2R7YA42"/>
<evidence type="ECO:0000313" key="3">
    <source>
        <dbReference type="Proteomes" id="UP000244066"/>
    </source>
</evidence>
<dbReference type="EMBL" id="NDWU01000001">
    <property type="protein sequence ID" value="PUA34277.1"/>
    <property type="molecule type" value="Genomic_DNA"/>
</dbReference>
<organism evidence="2 3">
    <name type="scientific">Candidatus Terraquivivens tikiterensis</name>
    <dbReference type="NCBI Taxonomy" id="1980982"/>
    <lineage>
        <taxon>Archaea</taxon>
        <taxon>Nitrososphaerota</taxon>
        <taxon>Candidatus Wolframiiraptoraceae</taxon>
        <taxon>Candidatus Terraquivivens</taxon>
    </lineage>
</organism>
<name>A0A2R7YA42_9ARCH</name>
<accession>A0A2R7YA42</accession>
<gene>
    <name evidence="2" type="ORF">B9J98_00035</name>
</gene>
<proteinExistence type="predicted"/>
<reference evidence="2 3" key="1">
    <citation type="submission" date="2017-04" db="EMBL/GenBank/DDBJ databases">
        <title>Draft Aigarchaeota genome from a New Zealand hot spring.</title>
        <authorList>
            <person name="Reysenbach A.-L."/>
            <person name="Donaho J.A."/>
            <person name="Gerhart J."/>
            <person name="Kelley J.F."/>
            <person name="Kouba K."/>
            <person name="Podar M."/>
            <person name="Stott M."/>
        </authorList>
    </citation>
    <scope>NUCLEOTIDE SEQUENCE [LARGE SCALE GENOMIC DNA]</scope>
    <source>
        <strain evidence="2">NZ13_MG1</strain>
    </source>
</reference>
<feature type="region of interest" description="Disordered" evidence="1">
    <location>
        <begin position="74"/>
        <end position="93"/>
    </location>
</feature>
<evidence type="ECO:0000313" key="2">
    <source>
        <dbReference type="EMBL" id="PUA34277.1"/>
    </source>
</evidence>
<sequence>MVTKPIGTRSMREHARRGGGFVSGVLNEMIGMEGSVDVMEEKEPCKPLPSSNPYMSRMLLGTVLYAKMLSAPLSASDSTMPAPPSVDARSPTA</sequence>